<evidence type="ECO:0000256" key="3">
    <source>
        <dbReference type="ARBA" id="ARBA00022737"/>
    </source>
</evidence>
<evidence type="ECO:0000256" key="4">
    <source>
        <dbReference type="ARBA" id="ARBA00022837"/>
    </source>
</evidence>
<dbReference type="GO" id="GO:0007156">
    <property type="term" value="P:homophilic cell adhesion via plasma membrane adhesion molecules"/>
    <property type="evidence" value="ECO:0007669"/>
    <property type="project" value="InterPro"/>
</dbReference>
<feature type="compositionally biased region" description="Low complexity" evidence="9">
    <location>
        <begin position="641"/>
        <end position="659"/>
    </location>
</feature>
<dbReference type="AlphaFoldDB" id="A0AAV2HLX2"/>
<dbReference type="InterPro" id="IPR020894">
    <property type="entry name" value="Cadherin_CS"/>
</dbReference>
<dbReference type="PROSITE" id="PS00232">
    <property type="entry name" value="CADHERIN_1"/>
    <property type="match status" value="1"/>
</dbReference>
<sequence>MEGNHVTVVLLVACYCFSIHQSQVCGATPPVLTLADIDVELNEQEDKVLDLNGDKPIATCEDGDNDLTRAYIQSVSPSAPCGSKCFMLLPCGAANGTDYCLSFVPTEGTLNYVRASSYTLTVACTDDTDGVSTKTLTVTIKSNTPPSFDPVPPATVTIDGTSVKAGDIVYDVNTKDVDGDPVYYTMLTSPSTSYLSIGYTDGEIRATNDLKYLCESKVTATVRAFDSYNPAIGPKTIEFIVNPYNTAPVIKNLDTTLQVKENTGAGSVIHVLDIVDANVPYKNIRMTSVTSAGLEQYKLNGKNLELNIKPNYERTDTRSVVLYFDVTDGYCSSPQYSLTVNIVDVPEPPVLTPPKRKQIDVYEGDVSSHVVDIDKVGFKINFDTMIPVDIDKVGFKINFDTMIPVDIDKKNPSKSFDIDYTVTDNYGEKAKGSLTIVVHDINDNAPLFTSKSYSFTATECTAVASKLGQVAAVDDDSPYQSNDALVYGGGGDKMAVTSTGDVVLVQPCIDGETDSAVASVTDLGEYPGPLQGPSVSITMTCGPCPPTVPPKTTTTTATTTTTTTTKKPSTTVTVVRSSGVDDMEHVMSWLIPALIGGAVFLALTAYMIYRYCIPCRSSCAGKCSQKAGEIKKTEESNTIGSDSPTPTSSAPSGLTTRTTQTRVSTTFGFESNDLLFLHTVHPPNPYLFGFWKEQYTDQDHLTQPARAAKPLPIENMPSEDVVPRGNAPPPDYLKLGNPGPGQFNKPSPVNNNNKNVPAASQAESKKSNCIIL</sequence>
<evidence type="ECO:0000256" key="11">
    <source>
        <dbReference type="SAM" id="SignalP"/>
    </source>
</evidence>
<evidence type="ECO:0000256" key="10">
    <source>
        <dbReference type="SAM" id="Phobius"/>
    </source>
</evidence>
<reference evidence="13 14" key="1">
    <citation type="submission" date="2024-04" db="EMBL/GenBank/DDBJ databases">
        <authorList>
            <consortium name="Genoscope - CEA"/>
            <person name="William W."/>
        </authorList>
    </citation>
    <scope>NUCLEOTIDE SEQUENCE [LARGE SCALE GENOMIC DNA]</scope>
</reference>
<gene>
    <name evidence="13" type="ORF">GSLYS_00009025001</name>
</gene>
<evidence type="ECO:0000313" key="14">
    <source>
        <dbReference type="Proteomes" id="UP001497497"/>
    </source>
</evidence>
<dbReference type="InterPro" id="IPR015919">
    <property type="entry name" value="Cadherin-like_sf"/>
</dbReference>
<keyword evidence="7 10" id="KW-0472">Membrane</keyword>
<evidence type="ECO:0000256" key="8">
    <source>
        <dbReference type="PROSITE-ProRule" id="PRU00043"/>
    </source>
</evidence>
<keyword evidence="4 8" id="KW-0106">Calcium</keyword>
<dbReference type="EMBL" id="CAXITT010000190">
    <property type="protein sequence ID" value="CAL1535065.1"/>
    <property type="molecule type" value="Genomic_DNA"/>
</dbReference>
<proteinExistence type="predicted"/>
<protein>
    <recommendedName>
        <fullName evidence="12">Cadherin domain-containing protein</fullName>
    </recommendedName>
</protein>
<feature type="region of interest" description="Disordered" evidence="9">
    <location>
        <begin position="633"/>
        <end position="659"/>
    </location>
</feature>
<accession>A0AAV2HLX2</accession>
<evidence type="ECO:0000256" key="5">
    <source>
        <dbReference type="ARBA" id="ARBA00022889"/>
    </source>
</evidence>
<dbReference type="PRINTS" id="PR00205">
    <property type="entry name" value="CADHERIN"/>
</dbReference>
<feature type="region of interest" description="Disordered" evidence="9">
    <location>
        <begin position="708"/>
        <end position="772"/>
    </location>
</feature>
<dbReference type="SUPFAM" id="SSF49313">
    <property type="entry name" value="Cadherin-like"/>
    <property type="match status" value="2"/>
</dbReference>
<keyword evidence="3" id="KW-0677">Repeat</keyword>
<feature type="domain" description="Cadherin" evidence="12">
    <location>
        <begin position="395"/>
        <end position="448"/>
    </location>
</feature>
<comment type="subcellular location">
    <subcellularLocation>
        <location evidence="1">Membrane</location>
    </subcellularLocation>
</comment>
<comment type="caution">
    <text evidence="13">The sequence shown here is derived from an EMBL/GenBank/DDBJ whole genome shotgun (WGS) entry which is preliminary data.</text>
</comment>
<dbReference type="InterPro" id="IPR002126">
    <property type="entry name" value="Cadherin-like_dom"/>
</dbReference>
<evidence type="ECO:0000256" key="6">
    <source>
        <dbReference type="ARBA" id="ARBA00022989"/>
    </source>
</evidence>
<evidence type="ECO:0000256" key="9">
    <source>
        <dbReference type="SAM" id="MobiDB-lite"/>
    </source>
</evidence>
<dbReference type="GO" id="GO:0005911">
    <property type="term" value="C:cell-cell junction"/>
    <property type="evidence" value="ECO:0007669"/>
    <property type="project" value="TreeGrafter"/>
</dbReference>
<dbReference type="PROSITE" id="PS50268">
    <property type="entry name" value="CADHERIN_2"/>
    <property type="match status" value="1"/>
</dbReference>
<dbReference type="PANTHER" id="PTHR24025">
    <property type="entry name" value="DESMOGLEIN FAMILY MEMBER"/>
    <property type="match status" value="1"/>
</dbReference>
<keyword evidence="11" id="KW-0732">Signal</keyword>
<evidence type="ECO:0000259" key="12">
    <source>
        <dbReference type="PROSITE" id="PS50268"/>
    </source>
</evidence>
<dbReference type="CDD" id="cd11304">
    <property type="entry name" value="Cadherin_repeat"/>
    <property type="match status" value="1"/>
</dbReference>
<feature type="chain" id="PRO_5043685219" description="Cadherin domain-containing protein" evidence="11">
    <location>
        <begin position="23"/>
        <end position="772"/>
    </location>
</feature>
<keyword evidence="2 10" id="KW-0812">Transmembrane</keyword>
<evidence type="ECO:0000256" key="1">
    <source>
        <dbReference type="ARBA" id="ARBA00004370"/>
    </source>
</evidence>
<dbReference type="Gene3D" id="2.60.40.60">
    <property type="entry name" value="Cadherins"/>
    <property type="match status" value="2"/>
</dbReference>
<evidence type="ECO:0000256" key="2">
    <source>
        <dbReference type="ARBA" id="ARBA00022692"/>
    </source>
</evidence>
<dbReference type="Proteomes" id="UP001497497">
    <property type="component" value="Unassembled WGS sequence"/>
</dbReference>
<dbReference type="PANTHER" id="PTHR24025:SF31">
    <property type="entry name" value="NEURAL-CADHERIN"/>
    <property type="match status" value="1"/>
</dbReference>
<feature type="transmembrane region" description="Helical" evidence="10">
    <location>
        <begin position="586"/>
        <end position="609"/>
    </location>
</feature>
<keyword evidence="14" id="KW-1185">Reference proteome</keyword>
<dbReference type="GO" id="GO:0005886">
    <property type="term" value="C:plasma membrane"/>
    <property type="evidence" value="ECO:0007669"/>
    <property type="project" value="InterPro"/>
</dbReference>
<keyword evidence="6 10" id="KW-1133">Transmembrane helix</keyword>
<dbReference type="GO" id="GO:0005509">
    <property type="term" value="F:calcium ion binding"/>
    <property type="evidence" value="ECO:0007669"/>
    <property type="project" value="UniProtKB-UniRule"/>
</dbReference>
<name>A0AAV2HLX2_LYMST</name>
<evidence type="ECO:0000313" key="13">
    <source>
        <dbReference type="EMBL" id="CAL1535065.1"/>
    </source>
</evidence>
<feature type="compositionally biased region" description="Low complexity" evidence="9">
    <location>
        <begin position="744"/>
        <end position="760"/>
    </location>
</feature>
<evidence type="ECO:0000256" key="7">
    <source>
        <dbReference type="ARBA" id="ARBA00023136"/>
    </source>
</evidence>
<organism evidence="13 14">
    <name type="scientific">Lymnaea stagnalis</name>
    <name type="common">Great pond snail</name>
    <name type="synonym">Helix stagnalis</name>
    <dbReference type="NCBI Taxonomy" id="6523"/>
    <lineage>
        <taxon>Eukaryota</taxon>
        <taxon>Metazoa</taxon>
        <taxon>Spiralia</taxon>
        <taxon>Lophotrochozoa</taxon>
        <taxon>Mollusca</taxon>
        <taxon>Gastropoda</taxon>
        <taxon>Heterobranchia</taxon>
        <taxon>Euthyneura</taxon>
        <taxon>Panpulmonata</taxon>
        <taxon>Hygrophila</taxon>
        <taxon>Lymnaeoidea</taxon>
        <taxon>Lymnaeidae</taxon>
        <taxon>Lymnaea</taxon>
    </lineage>
</organism>
<keyword evidence="5" id="KW-0130">Cell adhesion</keyword>
<feature type="signal peptide" evidence="11">
    <location>
        <begin position="1"/>
        <end position="22"/>
    </location>
</feature>
<dbReference type="InterPro" id="IPR050971">
    <property type="entry name" value="Cadherin-domain_protein"/>
</dbReference>